<keyword evidence="2" id="KW-1185">Reference proteome</keyword>
<dbReference type="AlphaFoldDB" id="A0AAV1X650"/>
<dbReference type="EMBL" id="CAXHTB010000012">
    <property type="protein sequence ID" value="CAL0317057.1"/>
    <property type="molecule type" value="Genomic_DNA"/>
</dbReference>
<accession>A0AAV1X650</accession>
<proteinExistence type="predicted"/>
<name>A0AAV1X650_LUPLU</name>
<sequence>MNLVFTGAGKVFVVIGAGGAGKAKQKLICIWGSIPPSSRSRKLLCFDAALRNSYLISYCPKLLDTCLSIN</sequence>
<organism evidence="1 2">
    <name type="scientific">Lupinus luteus</name>
    <name type="common">European yellow lupine</name>
    <dbReference type="NCBI Taxonomy" id="3873"/>
    <lineage>
        <taxon>Eukaryota</taxon>
        <taxon>Viridiplantae</taxon>
        <taxon>Streptophyta</taxon>
        <taxon>Embryophyta</taxon>
        <taxon>Tracheophyta</taxon>
        <taxon>Spermatophyta</taxon>
        <taxon>Magnoliopsida</taxon>
        <taxon>eudicotyledons</taxon>
        <taxon>Gunneridae</taxon>
        <taxon>Pentapetalae</taxon>
        <taxon>rosids</taxon>
        <taxon>fabids</taxon>
        <taxon>Fabales</taxon>
        <taxon>Fabaceae</taxon>
        <taxon>Papilionoideae</taxon>
        <taxon>50 kb inversion clade</taxon>
        <taxon>genistoids sensu lato</taxon>
        <taxon>core genistoids</taxon>
        <taxon>Genisteae</taxon>
        <taxon>Lupinus</taxon>
    </lineage>
</organism>
<evidence type="ECO:0000313" key="2">
    <source>
        <dbReference type="Proteomes" id="UP001497480"/>
    </source>
</evidence>
<gene>
    <name evidence="1" type="ORF">LLUT_LOCUS18117</name>
</gene>
<protein>
    <submittedName>
        <fullName evidence="1">Uncharacterized protein</fullName>
    </submittedName>
</protein>
<comment type="caution">
    <text evidence="1">The sequence shown here is derived from an EMBL/GenBank/DDBJ whole genome shotgun (WGS) entry which is preliminary data.</text>
</comment>
<evidence type="ECO:0000313" key="1">
    <source>
        <dbReference type="EMBL" id="CAL0317057.1"/>
    </source>
</evidence>
<reference evidence="1 2" key="1">
    <citation type="submission" date="2024-03" db="EMBL/GenBank/DDBJ databases">
        <authorList>
            <person name="Martinez-Hernandez J."/>
        </authorList>
    </citation>
    <scope>NUCLEOTIDE SEQUENCE [LARGE SCALE GENOMIC DNA]</scope>
</reference>
<dbReference type="Proteomes" id="UP001497480">
    <property type="component" value="Unassembled WGS sequence"/>
</dbReference>